<dbReference type="PANTHER" id="PTHR35046:SF9">
    <property type="entry name" value="RNA-DIRECTED DNA POLYMERASE"/>
    <property type="match status" value="1"/>
</dbReference>
<dbReference type="Gene3D" id="3.10.10.10">
    <property type="entry name" value="HIV Type 1 Reverse Transcriptase, subunit A, domain 1"/>
    <property type="match status" value="1"/>
</dbReference>
<proteinExistence type="predicted"/>
<evidence type="ECO:0000259" key="2">
    <source>
        <dbReference type="Pfam" id="PF03732"/>
    </source>
</evidence>
<sequence>MLRAMQQQFERMDVMFNEIRDRMDRQDAVITGWREGRPQGGPYVRRQARRAPVDDSDGDHEDEFEGEEDQASLNGRFVPRGERRGRGFRTGLRWRDGTDGDLGNIKMKIPSFQGKNDPEAYLEWEKKVELIFECHNYSEEKKVKLAVIEFTDYAIIWWDQLVMNRRRNHERAIETWEEMRAIMRRRFVPSHYYRDLYQKLQSLTQGYRSVDDYYKEMEIALIRANVEEDREATMARFLNGLNRDIANVRWNCNTMWSWRTWKDEGAVLKSKTEPPKRREEVPSVNKGHIASQCPNKRTMIARVDGEVETESESDADQMPMLEDTCDDDVEYPVEGESLVARRALSAQVKEDDMEQQRENIFHTRCHINNKEYEDVFPNDVKHLVDCHLLEALEHQIDFVPGATIPNRPAYRSNPEETKELQRQVEELLAKGTRPINNITVKYRHPIPTT</sequence>
<feature type="compositionally biased region" description="Acidic residues" evidence="1">
    <location>
        <begin position="54"/>
        <end position="70"/>
    </location>
</feature>
<name>A0A2N9HL44_FAGSY</name>
<organism evidence="3">
    <name type="scientific">Fagus sylvatica</name>
    <name type="common">Beechnut</name>
    <dbReference type="NCBI Taxonomy" id="28930"/>
    <lineage>
        <taxon>Eukaryota</taxon>
        <taxon>Viridiplantae</taxon>
        <taxon>Streptophyta</taxon>
        <taxon>Embryophyta</taxon>
        <taxon>Tracheophyta</taxon>
        <taxon>Spermatophyta</taxon>
        <taxon>Magnoliopsida</taxon>
        <taxon>eudicotyledons</taxon>
        <taxon>Gunneridae</taxon>
        <taxon>Pentapetalae</taxon>
        <taxon>rosids</taxon>
        <taxon>fabids</taxon>
        <taxon>Fagales</taxon>
        <taxon>Fagaceae</taxon>
        <taxon>Fagus</taxon>
    </lineage>
</organism>
<feature type="compositionally biased region" description="Basic and acidic residues" evidence="1">
    <location>
        <begin position="269"/>
        <end position="281"/>
    </location>
</feature>
<dbReference type="EMBL" id="OIVN01003611">
    <property type="protein sequence ID" value="SPD12431.1"/>
    <property type="molecule type" value="Genomic_DNA"/>
</dbReference>
<dbReference type="PANTHER" id="PTHR35046">
    <property type="entry name" value="ZINC KNUCKLE (CCHC-TYPE) FAMILY PROTEIN"/>
    <property type="match status" value="1"/>
</dbReference>
<reference evidence="3" key="1">
    <citation type="submission" date="2018-02" db="EMBL/GenBank/DDBJ databases">
        <authorList>
            <person name="Cohen D.B."/>
            <person name="Kent A.D."/>
        </authorList>
    </citation>
    <scope>NUCLEOTIDE SEQUENCE</scope>
</reference>
<dbReference type="SUPFAM" id="SSF56672">
    <property type="entry name" value="DNA/RNA polymerases"/>
    <property type="match status" value="1"/>
</dbReference>
<feature type="region of interest" description="Disordered" evidence="1">
    <location>
        <begin position="269"/>
        <end position="290"/>
    </location>
</feature>
<feature type="region of interest" description="Disordered" evidence="1">
    <location>
        <begin position="33"/>
        <end position="70"/>
    </location>
</feature>
<dbReference type="Pfam" id="PF03732">
    <property type="entry name" value="Retrotrans_gag"/>
    <property type="match status" value="1"/>
</dbReference>
<evidence type="ECO:0000256" key="1">
    <source>
        <dbReference type="SAM" id="MobiDB-lite"/>
    </source>
</evidence>
<dbReference type="InterPro" id="IPR005162">
    <property type="entry name" value="Retrotrans_gag_dom"/>
</dbReference>
<feature type="domain" description="Retrotransposon gag" evidence="2">
    <location>
        <begin position="144"/>
        <end position="243"/>
    </location>
</feature>
<dbReference type="InterPro" id="IPR043502">
    <property type="entry name" value="DNA/RNA_pol_sf"/>
</dbReference>
<gene>
    <name evidence="3" type="ORF">FSB_LOCUS40313</name>
</gene>
<dbReference type="AlphaFoldDB" id="A0A2N9HL44"/>
<protein>
    <recommendedName>
        <fullName evidence="2">Retrotransposon gag domain-containing protein</fullName>
    </recommendedName>
</protein>
<evidence type="ECO:0000313" key="3">
    <source>
        <dbReference type="EMBL" id="SPD12431.1"/>
    </source>
</evidence>
<accession>A0A2N9HL44</accession>